<sequence length="642" mass="71012">MSFGGFLLYIESESFVLYPLALEEGLQKRKEALQILNSPSPSSPTGFLRFQVALPPCPKTFTLFCSQPHSSSVFPLIYVSKNDADSKSLYVNLDDNVSHQKESRSQIELDELESVSILSMTLAWDEFSFSTFQEAHYSLQDSLDQWHWEKGEPVIVSNVLECTSGLSWESLVMWRALRHVTNTKHGQHLAEKTIDCLDWTETFLVALASFVAADFCISLLRCSLNLAVKLPNGSLKPDLGPKTYIAYGFPQELGRGDSVTKLHCDMSDAVNALTHIAEVKLDSDQLTVIEKLKQKHLEQEKRELLGDDQDGETNVDMLNNSSSTINALDRQSSVEVMEQEGGLCDGKEVDQFHQPSGSNEVAIANEDGISYGSELIEDVPKLQEYLKKHFRVFRPSLVAVAAASHKLITCISCFDEHSLAYDAVGYGRGSHIPAVAITSSGTAVSNLLPAGLQPNLLTTTELKCRKSKRKIGFEASTSRQGKSGRTINHLAILHSRSASFLPFFLIHSLMVYPWPSLIFLLFAPLASVFGPLNSYEAWIPLLFKVLPCWANSSEEIPVLSPLVPVSLLGSSKESKEGQLGCCSGSWYLLVKDASMQLELTIKRAAKTVYQGILISNCPRLCSEILDKLNHPFLPALSICFLP</sequence>
<reference evidence="5 6" key="1">
    <citation type="submission" date="2018-09" db="EMBL/GenBank/DDBJ databases">
        <title>A high-quality reference genome of wild soybean provides a powerful tool to mine soybean genomes.</title>
        <authorList>
            <person name="Xie M."/>
            <person name="Chung C.Y.L."/>
            <person name="Li M.-W."/>
            <person name="Wong F.-L."/>
            <person name="Chan T.-F."/>
            <person name="Lam H.-M."/>
        </authorList>
    </citation>
    <scope>NUCLEOTIDE SEQUENCE [LARGE SCALE GENOMIC DNA]</scope>
    <source>
        <strain evidence="6">cv. W05</strain>
        <tissue evidence="5">Hypocotyl of etiolated seedlings</tissue>
    </source>
</reference>
<organism evidence="5 6">
    <name type="scientific">Glycine soja</name>
    <name type="common">Wild soybean</name>
    <dbReference type="NCBI Taxonomy" id="3848"/>
    <lineage>
        <taxon>Eukaryota</taxon>
        <taxon>Viridiplantae</taxon>
        <taxon>Streptophyta</taxon>
        <taxon>Embryophyta</taxon>
        <taxon>Tracheophyta</taxon>
        <taxon>Spermatophyta</taxon>
        <taxon>Magnoliopsida</taxon>
        <taxon>eudicotyledons</taxon>
        <taxon>Gunneridae</taxon>
        <taxon>Pentapetalae</taxon>
        <taxon>rosids</taxon>
        <taxon>fabids</taxon>
        <taxon>Fabales</taxon>
        <taxon>Fabaceae</taxon>
        <taxon>Papilionoideae</taxon>
        <taxon>50 kb inversion clade</taxon>
        <taxon>NPAAA clade</taxon>
        <taxon>indigoferoid/millettioid clade</taxon>
        <taxon>Phaseoleae</taxon>
        <taxon>Glycine</taxon>
        <taxon>Glycine subgen. Soja</taxon>
    </lineage>
</organism>
<comment type="caution">
    <text evidence="5">The sequence shown here is derived from an EMBL/GenBank/DDBJ whole genome shotgun (WGS) entry which is preliminary data.</text>
</comment>
<dbReference type="GO" id="GO:0006357">
    <property type="term" value="P:regulation of transcription by RNA polymerase II"/>
    <property type="evidence" value="ECO:0007669"/>
    <property type="project" value="TreeGrafter"/>
</dbReference>
<protein>
    <submittedName>
        <fullName evidence="5">Lysine-specific demethylase JMJ25</fullName>
    </submittedName>
</protein>
<dbReference type="SUPFAM" id="SSF52518">
    <property type="entry name" value="Thiamin diphosphate-binding fold (THDP-binding)"/>
    <property type="match status" value="1"/>
</dbReference>
<comment type="subcellular location">
    <subcellularLocation>
        <location evidence="1">Nucleus</location>
    </subcellularLocation>
</comment>
<dbReference type="PANTHER" id="PTHR12549">
    <property type="entry name" value="JMJC DOMAIN-CONTAINING HISTONE DEMETHYLATION PROTEIN"/>
    <property type="match status" value="1"/>
</dbReference>
<dbReference type="GO" id="GO:0000785">
    <property type="term" value="C:chromatin"/>
    <property type="evidence" value="ECO:0007669"/>
    <property type="project" value="TreeGrafter"/>
</dbReference>
<dbReference type="AlphaFoldDB" id="A0A445EY69"/>
<dbReference type="GO" id="GO:0003712">
    <property type="term" value="F:transcription coregulator activity"/>
    <property type="evidence" value="ECO:0007669"/>
    <property type="project" value="TreeGrafter"/>
</dbReference>
<keyword evidence="6" id="KW-1185">Reference proteome</keyword>
<evidence type="ECO:0000256" key="4">
    <source>
        <dbReference type="ARBA" id="ARBA00023242"/>
    </source>
</evidence>
<keyword evidence="5" id="KW-0489">Methyltransferase</keyword>
<evidence type="ECO:0000256" key="2">
    <source>
        <dbReference type="ARBA" id="ARBA00006801"/>
    </source>
</evidence>
<dbReference type="PANTHER" id="PTHR12549:SF11">
    <property type="entry name" value="LYSINE-SPECIFIC DEMETHYLASE JMJ25"/>
    <property type="match status" value="1"/>
</dbReference>
<dbReference type="GO" id="GO:0008168">
    <property type="term" value="F:methyltransferase activity"/>
    <property type="evidence" value="ECO:0007669"/>
    <property type="project" value="UniProtKB-KW"/>
</dbReference>
<comment type="similarity">
    <text evidence="2">Belongs to the JARID1 histone demethylase family.</text>
</comment>
<evidence type="ECO:0000256" key="3">
    <source>
        <dbReference type="ARBA" id="ARBA00022723"/>
    </source>
</evidence>
<evidence type="ECO:0000313" key="6">
    <source>
        <dbReference type="Proteomes" id="UP000289340"/>
    </source>
</evidence>
<evidence type="ECO:0000313" key="5">
    <source>
        <dbReference type="EMBL" id="RZB41315.1"/>
    </source>
</evidence>
<dbReference type="Gene3D" id="2.60.120.650">
    <property type="entry name" value="Cupin"/>
    <property type="match status" value="2"/>
</dbReference>
<dbReference type="GO" id="GO:0046872">
    <property type="term" value="F:metal ion binding"/>
    <property type="evidence" value="ECO:0007669"/>
    <property type="project" value="UniProtKB-KW"/>
</dbReference>
<accession>A0A445EY69</accession>
<dbReference type="Proteomes" id="UP000289340">
    <property type="component" value="Unassembled WGS sequence"/>
</dbReference>
<feature type="non-terminal residue" evidence="5">
    <location>
        <position position="642"/>
    </location>
</feature>
<gene>
    <name evidence="5" type="ORF">D0Y65_055316</name>
</gene>
<keyword evidence="4" id="KW-0539">Nucleus</keyword>
<dbReference type="EMBL" id="QZWG01001044">
    <property type="protein sequence ID" value="RZB41315.1"/>
    <property type="molecule type" value="Genomic_DNA"/>
</dbReference>
<dbReference type="GO" id="GO:0031490">
    <property type="term" value="F:chromatin DNA binding"/>
    <property type="evidence" value="ECO:0007669"/>
    <property type="project" value="TreeGrafter"/>
</dbReference>
<dbReference type="InterPro" id="IPR029061">
    <property type="entry name" value="THDP-binding"/>
</dbReference>
<keyword evidence="3" id="KW-0479">Metal-binding</keyword>
<dbReference type="GO" id="GO:0032454">
    <property type="term" value="F:histone H3K9 demethylase activity"/>
    <property type="evidence" value="ECO:0007669"/>
    <property type="project" value="InterPro"/>
</dbReference>
<dbReference type="InterPro" id="IPR045109">
    <property type="entry name" value="LSDs-like"/>
</dbReference>
<keyword evidence="5" id="KW-0808">Transferase</keyword>
<dbReference type="GO" id="GO:0032259">
    <property type="term" value="P:methylation"/>
    <property type="evidence" value="ECO:0007669"/>
    <property type="project" value="UniProtKB-KW"/>
</dbReference>
<dbReference type="GO" id="GO:0000118">
    <property type="term" value="C:histone deacetylase complex"/>
    <property type="evidence" value="ECO:0007669"/>
    <property type="project" value="TreeGrafter"/>
</dbReference>
<name>A0A445EY69_GLYSO</name>
<evidence type="ECO:0000256" key="1">
    <source>
        <dbReference type="ARBA" id="ARBA00004123"/>
    </source>
</evidence>
<proteinExistence type="inferred from homology"/>